<comment type="caution">
    <text evidence="1">The sequence shown here is derived from an EMBL/GenBank/DDBJ whole genome shotgun (WGS) entry which is preliminary data.</text>
</comment>
<dbReference type="EMBL" id="JABAIV010000007">
    <property type="protein sequence ID" value="NNG25065.1"/>
    <property type="molecule type" value="Genomic_DNA"/>
</dbReference>
<name>A0A7Y2K1T6_9BURK</name>
<evidence type="ECO:0000313" key="1">
    <source>
        <dbReference type="EMBL" id="NNG25065.1"/>
    </source>
</evidence>
<gene>
    <name evidence="1" type="ORF">HGB41_18945</name>
</gene>
<dbReference type="RefSeq" id="WP_171087341.1">
    <property type="nucleotide sequence ID" value="NZ_JABAIV010000007.1"/>
</dbReference>
<keyword evidence="2" id="KW-1185">Reference proteome</keyword>
<dbReference type="AlphaFoldDB" id="A0A7Y2K1T6"/>
<sequence>MPEAAGPDHCDPAAMRCRPLLFLLLLSSCRVCGAQEFPPLVCAHSCIADLPARACVTAPSPPTADTDAWLLLAALAVCTAGRLATHRRS</sequence>
<evidence type="ECO:0000313" key="2">
    <source>
        <dbReference type="Proteomes" id="UP000533905"/>
    </source>
</evidence>
<proteinExistence type="predicted"/>
<accession>A0A7Y2K1T6</accession>
<organism evidence="1 2">
    <name type="scientific">Telluria aromaticivorans</name>
    <dbReference type="NCBI Taxonomy" id="2725995"/>
    <lineage>
        <taxon>Bacteria</taxon>
        <taxon>Pseudomonadati</taxon>
        <taxon>Pseudomonadota</taxon>
        <taxon>Betaproteobacteria</taxon>
        <taxon>Burkholderiales</taxon>
        <taxon>Oxalobacteraceae</taxon>
        <taxon>Telluria group</taxon>
        <taxon>Telluria</taxon>
    </lineage>
</organism>
<protein>
    <submittedName>
        <fullName evidence="1">Uncharacterized protein</fullName>
    </submittedName>
</protein>
<dbReference type="Proteomes" id="UP000533905">
    <property type="component" value="Unassembled WGS sequence"/>
</dbReference>
<reference evidence="1 2" key="1">
    <citation type="submission" date="2020-04" db="EMBL/GenBank/DDBJ databases">
        <title>Massilia sp. nov., a cold adapted bacteria isolated from Arctic soil.</title>
        <authorList>
            <person name="Son J."/>
            <person name="Ka J.-O."/>
        </authorList>
    </citation>
    <scope>NUCLEOTIDE SEQUENCE [LARGE SCALE GENOMIC DNA]</scope>
    <source>
        <strain evidence="1 2">ML15P13</strain>
    </source>
</reference>